<feature type="region of interest" description="Disordered" evidence="3">
    <location>
        <begin position="1"/>
        <end position="22"/>
    </location>
</feature>
<keyword evidence="2" id="KW-0067">ATP-binding</keyword>
<dbReference type="CDD" id="cd05387">
    <property type="entry name" value="BY-kinase"/>
    <property type="match status" value="1"/>
</dbReference>
<evidence type="ECO:0000256" key="3">
    <source>
        <dbReference type="SAM" id="MobiDB-lite"/>
    </source>
</evidence>
<keyword evidence="4" id="KW-0418">Kinase</keyword>
<dbReference type="InterPro" id="IPR027417">
    <property type="entry name" value="P-loop_NTPase"/>
</dbReference>
<sequence>MDAQTMTVPVANGMDHRPSAQALASEATALNVADHRVAGREEAGVRGEAGGGQDHEVEGDRPLAQSAVSTSASVPAAAATAMGPTEDGRADAEARGSEHEKVSADDASEPPVRGTFDYSFSRRIACLSEPAGVAARGYRALQTHLLAGHVRDGRRGLAVCAPTPACGCTSVAVNLAVAFAQAGINTLLIDANLHRPAVQDFIRPEQPARGLVQMLSVGAEQRSDEIRREVRPNLSVLYAGGASPRAHDLIASRLFKQIIDDCMRAYEFTIVDTPATDGSSDARQIAMGVRYGLIVARRDMTLLTDVHRTVAELSSDRVRLVGSFLAAF</sequence>
<dbReference type="InterPro" id="IPR005702">
    <property type="entry name" value="Wzc-like_C"/>
</dbReference>
<keyword evidence="5" id="KW-1185">Reference proteome</keyword>
<name>A0ABY2QGL8_9SPHN</name>
<dbReference type="Proteomes" id="UP000308038">
    <property type="component" value="Unassembled WGS sequence"/>
</dbReference>
<evidence type="ECO:0000313" key="4">
    <source>
        <dbReference type="EMBL" id="THG39809.1"/>
    </source>
</evidence>
<dbReference type="SUPFAM" id="SSF52540">
    <property type="entry name" value="P-loop containing nucleoside triphosphate hydrolases"/>
    <property type="match status" value="1"/>
</dbReference>
<keyword evidence="1" id="KW-0547">Nucleotide-binding</keyword>
<evidence type="ECO:0000256" key="1">
    <source>
        <dbReference type="ARBA" id="ARBA00022741"/>
    </source>
</evidence>
<dbReference type="PANTHER" id="PTHR32309:SF13">
    <property type="entry name" value="FERRIC ENTEROBACTIN TRANSPORT PROTEIN FEPE"/>
    <property type="match status" value="1"/>
</dbReference>
<gene>
    <name evidence="4" type="ORF">E5988_09035</name>
</gene>
<dbReference type="GO" id="GO:0016301">
    <property type="term" value="F:kinase activity"/>
    <property type="evidence" value="ECO:0007669"/>
    <property type="project" value="UniProtKB-KW"/>
</dbReference>
<accession>A0ABY2QGL8</accession>
<keyword evidence="4" id="KW-0808">Transferase</keyword>
<dbReference type="InterPro" id="IPR050445">
    <property type="entry name" value="Bact_polysacc_biosynth/exp"/>
</dbReference>
<dbReference type="EMBL" id="SSTI01000006">
    <property type="protein sequence ID" value="THG39809.1"/>
    <property type="molecule type" value="Genomic_DNA"/>
</dbReference>
<feature type="region of interest" description="Disordered" evidence="3">
    <location>
        <begin position="34"/>
        <end position="110"/>
    </location>
</feature>
<proteinExistence type="predicted"/>
<evidence type="ECO:0000256" key="2">
    <source>
        <dbReference type="ARBA" id="ARBA00022840"/>
    </source>
</evidence>
<reference evidence="4 5" key="1">
    <citation type="submission" date="2019-04" db="EMBL/GenBank/DDBJ databases">
        <title>Microbes associate with the intestines of laboratory mice.</title>
        <authorList>
            <person name="Navarre W."/>
            <person name="Wong E."/>
            <person name="Huang K.C."/>
            <person name="Tropini C."/>
            <person name="Ng K."/>
            <person name="Yu B."/>
        </authorList>
    </citation>
    <scope>NUCLEOTIDE SEQUENCE [LARGE SCALE GENOMIC DNA]</scope>
    <source>
        <strain evidence="4 5">NM83_B4-11</strain>
    </source>
</reference>
<feature type="compositionally biased region" description="Basic and acidic residues" evidence="3">
    <location>
        <begin position="34"/>
        <end position="45"/>
    </location>
</feature>
<organism evidence="4 5">
    <name type="scientific">Sphingomonas olei</name>
    <dbReference type="NCBI Taxonomy" id="1886787"/>
    <lineage>
        <taxon>Bacteria</taxon>
        <taxon>Pseudomonadati</taxon>
        <taxon>Pseudomonadota</taxon>
        <taxon>Alphaproteobacteria</taxon>
        <taxon>Sphingomonadales</taxon>
        <taxon>Sphingomonadaceae</taxon>
        <taxon>Sphingomonas</taxon>
    </lineage>
</organism>
<evidence type="ECO:0000313" key="5">
    <source>
        <dbReference type="Proteomes" id="UP000308038"/>
    </source>
</evidence>
<feature type="compositionally biased region" description="Low complexity" evidence="3">
    <location>
        <begin position="64"/>
        <end position="81"/>
    </location>
</feature>
<comment type="caution">
    <text evidence="4">The sequence shown here is derived from an EMBL/GenBank/DDBJ whole genome shotgun (WGS) entry which is preliminary data.</text>
</comment>
<dbReference type="RefSeq" id="WP_136451479.1">
    <property type="nucleotide sequence ID" value="NZ_SSTI01000006.1"/>
</dbReference>
<feature type="compositionally biased region" description="Basic and acidic residues" evidence="3">
    <location>
        <begin position="86"/>
        <end position="104"/>
    </location>
</feature>
<protein>
    <submittedName>
        <fullName evidence="4">CpsD/CapB family tyrosine-protein kinase</fullName>
    </submittedName>
</protein>
<dbReference type="PANTHER" id="PTHR32309">
    <property type="entry name" value="TYROSINE-PROTEIN KINASE"/>
    <property type="match status" value="1"/>
</dbReference>
<dbReference type="Gene3D" id="3.40.50.300">
    <property type="entry name" value="P-loop containing nucleotide triphosphate hydrolases"/>
    <property type="match status" value="1"/>
</dbReference>